<name>A0ABD2N572_9CUCU</name>
<sequence>MSSMEVINDLKQMVQQMTKASGIDKYTIDIEGKTDCSDGYIGDIVFFTVTETADKRLHLVLKTCKRNETFRKATCVDVSYTRELCLYADIFPTLELFLKQNCMNGFLDFVPKARFTSNIPNRESLILDNLKYQNFRLYERTSTMDLDHIELIFETYGKWHGLSMAYKDQYPEKFAEMTKNWVDAKYLLWTKFEMFEYFKKEFSVVMEMLKNCGRSDLVNIYRN</sequence>
<evidence type="ECO:0000313" key="1">
    <source>
        <dbReference type="EMBL" id="KAL3273767.1"/>
    </source>
</evidence>
<evidence type="ECO:0000313" key="2">
    <source>
        <dbReference type="Proteomes" id="UP001516400"/>
    </source>
</evidence>
<dbReference type="Proteomes" id="UP001516400">
    <property type="component" value="Unassembled WGS sequence"/>
</dbReference>
<keyword evidence="2" id="KW-1185">Reference proteome</keyword>
<gene>
    <name evidence="1" type="ORF">HHI36_015194</name>
</gene>
<dbReference type="EMBL" id="JABFTP020000062">
    <property type="protein sequence ID" value="KAL3273767.1"/>
    <property type="molecule type" value="Genomic_DNA"/>
</dbReference>
<organism evidence="1 2">
    <name type="scientific">Cryptolaemus montrouzieri</name>
    <dbReference type="NCBI Taxonomy" id="559131"/>
    <lineage>
        <taxon>Eukaryota</taxon>
        <taxon>Metazoa</taxon>
        <taxon>Ecdysozoa</taxon>
        <taxon>Arthropoda</taxon>
        <taxon>Hexapoda</taxon>
        <taxon>Insecta</taxon>
        <taxon>Pterygota</taxon>
        <taxon>Neoptera</taxon>
        <taxon>Endopterygota</taxon>
        <taxon>Coleoptera</taxon>
        <taxon>Polyphaga</taxon>
        <taxon>Cucujiformia</taxon>
        <taxon>Coccinelloidea</taxon>
        <taxon>Coccinellidae</taxon>
        <taxon>Scymninae</taxon>
        <taxon>Scymnini</taxon>
        <taxon>Cryptolaemus</taxon>
    </lineage>
</organism>
<comment type="caution">
    <text evidence="1">The sequence shown here is derived from an EMBL/GenBank/DDBJ whole genome shotgun (WGS) entry which is preliminary data.</text>
</comment>
<protein>
    <submittedName>
        <fullName evidence="1">Uncharacterized protein</fullName>
    </submittedName>
</protein>
<dbReference type="PANTHER" id="PTHR11012:SF30">
    <property type="entry name" value="PROTEIN KINASE-LIKE DOMAIN-CONTAINING"/>
    <property type="match status" value="1"/>
</dbReference>
<accession>A0ABD2N572</accession>
<reference evidence="1 2" key="1">
    <citation type="journal article" date="2021" name="BMC Biol.">
        <title>Horizontally acquired antibacterial genes associated with adaptive radiation of ladybird beetles.</title>
        <authorList>
            <person name="Li H.S."/>
            <person name="Tang X.F."/>
            <person name="Huang Y.H."/>
            <person name="Xu Z.Y."/>
            <person name="Chen M.L."/>
            <person name="Du X.Y."/>
            <person name="Qiu B.Y."/>
            <person name="Chen P.T."/>
            <person name="Zhang W."/>
            <person name="Slipinski A."/>
            <person name="Escalona H.E."/>
            <person name="Waterhouse R.M."/>
            <person name="Zwick A."/>
            <person name="Pang H."/>
        </authorList>
    </citation>
    <scope>NUCLEOTIDE SEQUENCE [LARGE SCALE GENOMIC DNA]</scope>
    <source>
        <strain evidence="1">SYSU2018</strain>
    </source>
</reference>
<dbReference type="AlphaFoldDB" id="A0ABD2N572"/>
<dbReference type="Pfam" id="PF02958">
    <property type="entry name" value="EcKL"/>
    <property type="match status" value="1"/>
</dbReference>
<dbReference type="InterPro" id="IPR004119">
    <property type="entry name" value="EcKL"/>
</dbReference>
<proteinExistence type="predicted"/>
<dbReference type="PANTHER" id="PTHR11012">
    <property type="entry name" value="PROTEIN KINASE-LIKE DOMAIN-CONTAINING"/>
    <property type="match status" value="1"/>
</dbReference>